<accession>A0A9W4ECU0</accession>
<keyword evidence="9" id="KW-1185">Reference proteome</keyword>
<evidence type="ECO:0000256" key="2">
    <source>
        <dbReference type="ARBA" id="ARBA00023015"/>
    </source>
</evidence>
<dbReference type="InterPro" id="IPR036388">
    <property type="entry name" value="WH-like_DNA-bd_sf"/>
</dbReference>
<reference evidence="8" key="1">
    <citation type="submission" date="2021-06" db="EMBL/GenBank/DDBJ databases">
        <authorList>
            <person name="Arsene-Ploetze F."/>
        </authorList>
    </citation>
    <scope>NUCLEOTIDE SEQUENCE</scope>
    <source>
        <strain evidence="8">SBRY1</strain>
    </source>
</reference>
<keyword evidence="3" id="KW-0731">Sigma factor</keyword>
<dbReference type="InterPro" id="IPR014284">
    <property type="entry name" value="RNA_pol_sigma-70_dom"/>
</dbReference>
<evidence type="ECO:0000313" key="8">
    <source>
        <dbReference type="EMBL" id="CAG7608251.1"/>
    </source>
</evidence>
<organism evidence="8 9">
    <name type="scientific">Actinacidiphila bryophytorum</name>
    <dbReference type="NCBI Taxonomy" id="1436133"/>
    <lineage>
        <taxon>Bacteria</taxon>
        <taxon>Bacillati</taxon>
        <taxon>Actinomycetota</taxon>
        <taxon>Actinomycetes</taxon>
        <taxon>Kitasatosporales</taxon>
        <taxon>Streptomycetaceae</taxon>
        <taxon>Actinacidiphila</taxon>
    </lineage>
</organism>
<dbReference type="SUPFAM" id="SSF88659">
    <property type="entry name" value="Sigma3 and sigma4 domains of RNA polymerase sigma factors"/>
    <property type="match status" value="1"/>
</dbReference>
<feature type="domain" description="RNA polymerase sigma factor 70 region 4 type 2" evidence="7">
    <location>
        <begin position="115"/>
        <end position="166"/>
    </location>
</feature>
<dbReference type="Gene3D" id="1.10.10.10">
    <property type="entry name" value="Winged helix-like DNA-binding domain superfamily/Winged helix DNA-binding domain"/>
    <property type="match status" value="1"/>
</dbReference>
<keyword evidence="5" id="KW-0804">Transcription</keyword>
<evidence type="ECO:0000313" key="9">
    <source>
        <dbReference type="Proteomes" id="UP001153328"/>
    </source>
</evidence>
<dbReference type="SUPFAM" id="SSF88946">
    <property type="entry name" value="Sigma2 domain of RNA polymerase sigma factors"/>
    <property type="match status" value="1"/>
</dbReference>
<protein>
    <submittedName>
        <fullName evidence="8">RNA polymerase sigma-E factor</fullName>
    </submittedName>
</protein>
<dbReference type="InterPro" id="IPR014325">
    <property type="entry name" value="RNA_pol_sigma-E_actinobac"/>
</dbReference>
<dbReference type="PANTHER" id="PTHR43133">
    <property type="entry name" value="RNA POLYMERASE ECF-TYPE SIGMA FACTO"/>
    <property type="match status" value="1"/>
</dbReference>
<evidence type="ECO:0000256" key="5">
    <source>
        <dbReference type="ARBA" id="ARBA00023163"/>
    </source>
</evidence>
<dbReference type="Gene3D" id="1.10.1740.10">
    <property type="match status" value="1"/>
</dbReference>
<dbReference type="InterPro" id="IPR013249">
    <property type="entry name" value="RNA_pol_sigma70_r4_t2"/>
</dbReference>
<dbReference type="Proteomes" id="UP001153328">
    <property type="component" value="Unassembled WGS sequence"/>
</dbReference>
<dbReference type="Pfam" id="PF04542">
    <property type="entry name" value="Sigma70_r2"/>
    <property type="match status" value="1"/>
</dbReference>
<comment type="similarity">
    <text evidence="1">Belongs to the sigma-70 factor family. ECF subfamily.</text>
</comment>
<keyword evidence="2" id="KW-0805">Transcription regulation</keyword>
<dbReference type="AlphaFoldDB" id="A0A9W4ECU0"/>
<dbReference type="EMBL" id="CAJVAX010000001">
    <property type="protein sequence ID" value="CAG7608251.1"/>
    <property type="molecule type" value="Genomic_DNA"/>
</dbReference>
<gene>
    <name evidence="8" type="ORF">SBRY_11123</name>
</gene>
<keyword evidence="4" id="KW-0238">DNA-binding</keyword>
<proteinExistence type="inferred from homology"/>
<dbReference type="InterPro" id="IPR013324">
    <property type="entry name" value="RNA_pol_sigma_r3/r4-like"/>
</dbReference>
<evidence type="ECO:0000256" key="1">
    <source>
        <dbReference type="ARBA" id="ARBA00010641"/>
    </source>
</evidence>
<dbReference type="InterPro" id="IPR039425">
    <property type="entry name" value="RNA_pol_sigma-70-like"/>
</dbReference>
<evidence type="ECO:0000259" key="7">
    <source>
        <dbReference type="Pfam" id="PF08281"/>
    </source>
</evidence>
<dbReference type="InterPro" id="IPR007627">
    <property type="entry name" value="RNA_pol_sigma70_r2"/>
</dbReference>
<dbReference type="GO" id="GO:0016987">
    <property type="term" value="F:sigma factor activity"/>
    <property type="evidence" value="ECO:0007669"/>
    <property type="project" value="UniProtKB-KW"/>
</dbReference>
<comment type="caution">
    <text evidence="8">The sequence shown here is derived from an EMBL/GenBank/DDBJ whole genome shotgun (WGS) entry which is preliminary data.</text>
</comment>
<dbReference type="PANTHER" id="PTHR43133:SF50">
    <property type="entry name" value="ECF RNA POLYMERASE SIGMA FACTOR SIGM"/>
    <property type="match status" value="1"/>
</dbReference>
<dbReference type="GO" id="GO:0006352">
    <property type="term" value="P:DNA-templated transcription initiation"/>
    <property type="evidence" value="ECO:0007669"/>
    <property type="project" value="InterPro"/>
</dbReference>
<dbReference type="GO" id="GO:0003677">
    <property type="term" value="F:DNA binding"/>
    <property type="evidence" value="ECO:0007669"/>
    <property type="project" value="UniProtKB-KW"/>
</dbReference>
<dbReference type="InterPro" id="IPR013325">
    <property type="entry name" value="RNA_pol_sigma_r2"/>
</dbReference>
<evidence type="ECO:0000256" key="4">
    <source>
        <dbReference type="ARBA" id="ARBA00023125"/>
    </source>
</evidence>
<dbReference type="NCBIfam" id="TIGR02983">
    <property type="entry name" value="SigE-fam_strep"/>
    <property type="match status" value="1"/>
</dbReference>
<feature type="domain" description="RNA polymerase sigma-70 region 2" evidence="6">
    <location>
        <begin position="27"/>
        <end position="86"/>
    </location>
</feature>
<evidence type="ECO:0000259" key="6">
    <source>
        <dbReference type="Pfam" id="PF04542"/>
    </source>
</evidence>
<dbReference type="Pfam" id="PF08281">
    <property type="entry name" value="Sigma70_r4_2"/>
    <property type="match status" value="1"/>
</dbReference>
<evidence type="ECO:0000256" key="3">
    <source>
        <dbReference type="ARBA" id="ARBA00023082"/>
    </source>
</evidence>
<sequence length="182" mass="20248">MTQERGADRTERPGPAGFAAFAAAAWPRLVRTAHLLTGDFHEAEDLVQTTLAKVYSRWQRIPHDEVDRYVRTALVNNNRSRVRKKRVTQLLLPFLPEQAAGGRPGPDEAVEQRAVLTEALSGLSVRQRTVLVLRFYEDLNEQEIAAVLNCSVGTVKTHTRRALAALRGHPSFARTLAPESST</sequence>
<dbReference type="NCBIfam" id="TIGR02937">
    <property type="entry name" value="sigma70-ECF"/>
    <property type="match status" value="1"/>
</dbReference>
<dbReference type="RefSeq" id="WP_205043457.1">
    <property type="nucleotide sequence ID" value="NZ_CAJVAX010000001.1"/>
</dbReference>
<dbReference type="CDD" id="cd06171">
    <property type="entry name" value="Sigma70_r4"/>
    <property type="match status" value="1"/>
</dbReference>
<name>A0A9W4ECU0_9ACTN</name>